<dbReference type="SUPFAM" id="SSF51905">
    <property type="entry name" value="FAD/NAD(P)-binding domain"/>
    <property type="match status" value="1"/>
</dbReference>
<evidence type="ECO:0000256" key="3">
    <source>
        <dbReference type="ARBA" id="ARBA00023004"/>
    </source>
</evidence>
<evidence type="ECO:0000256" key="1">
    <source>
        <dbReference type="ARBA" id="ARBA00022714"/>
    </source>
</evidence>
<evidence type="ECO:0000256" key="5">
    <source>
        <dbReference type="ARBA" id="ARBA00023157"/>
    </source>
</evidence>
<dbReference type="CDD" id="cd03477">
    <property type="entry name" value="Rieske_YhfW_C"/>
    <property type="match status" value="1"/>
</dbReference>
<accession>A0A2W1JB90</accession>
<evidence type="ECO:0000256" key="2">
    <source>
        <dbReference type="ARBA" id="ARBA00022723"/>
    </source>
</evidence>
<evidence type="ECO:0000313" key="7">
    <source>
        <dbReference type="EMBL" id="PZD71186.1"/>
    </source>
</evidence>
<dbReference type="Gene3D" id="3.30.9.10">
    <property type="entry name" value="D-Amino Acid Oxidase, subunit A, domain 2"/>
    <property type="match status" value="1"/>
</dbReference>
<dbReference type="GO" id="GO:0046872">
    <property type="term" value="F:metal ion binding"/>
    <property type="evidence" value="ECO:0007669"/>
    <property type="project" value="UniProtKB-KW"/>
</dbReference>
<keyword evidence="5" id="KW-1015">Disulfide bond</keyword>
<keyword evidence="2" id="KW-0479">Metal-binding</keyword>
<proteinExistence type="predicted"/>
<dbReference type="Gene3D" id="2.102.10.10">
    <property type="entry name" value="Rieske [2Fe-2S] iron-sulphur domain"/>
    <property type="match status" value="1"/>
</dbReference>
<dbReference type="GO" id="GO:0051537">
    <property type="term" value="F:2 iron, 2 sulfur cluster binding"/>
    <property type="evidence" value="ECO:0007669"/>
    <property type="project" value="UniProtKB-KW"/>
</dbReference>
<dbReference type="PRINTS" id="PR00162">
    <property type="entry name" value="RIESKE"/>
</dbReference>
<organism evidence="7 8">
    <name type="scientific">Acaryochloris thomasi RCC1774</name>
    <dbReference type="NCBI Taxonomy" id="1764569"/>
    <lineage>
        <taxon>Bacteria</taxon>
        <taxon>Bacillati</taxon>
        <taxon>Cyanobacteriota</taxon>
        <taxon>Cyanophyceae</taxon>
        <taxon>Acaryochloridales</taxon>
        <taxon>Acaryochloridaceae</taxon>
        <taxon>Acaryochloris</taxon>
        <taxon>Acaryochloris thomasi</taxon>
    </lineage>
</organism>
<dbReference type="GO" id="GO:0016020">
    <property type="term" value="C:membrane"/>
    <property type="evidence" value="ECO:0007669"/>
    <property type="project" value="InterPro"/>
</dbReference>
<dbReference type="GO" id="GO:0016705">
    <property type="term" value="F:oxidoreductase activity, acting on paired donors, with incorporation or reduction of molecular oxygen"/>
    <property type="evidence" value="ECO:0007669"/>
    <property type="project" value="UniProtKB-ARBA"/>
</dbReference>
<dbReference type="InterPro" id="IPR017941">
    <property type="entry name" value="Rieske_2Fe-2S"/>
</dbReference>
<reference evidence="7 8" key="1">
    <citation type="journal article" date="2018" name="Sci. Rep.">
        <title>A novel species of the marine cyanobacterium Acaryochloris with a unique pigment content and lifestyle.</title>
        <authorList>
            <person name="Partensky F."/>
            <person name="Six C."/>
            <person name="Ratin M."/>
            <person name="Garczarek L."/>
            <person name="Vaulot D."/>
            <person name="Probert I."/>
            <person name="Calteau A."/>
            <person name="Gourvil P."/>
            <person name="Marie D."/>
            <person name="Grebert T."/>
            <person name="Bouchier C."/>
            <person name="Le Panse S."/>
            <person name="Gachenot M."/>
            <person name="Rodriguez F."/>
            <person name="Garrido J.L."/>
        </authorList>
    </citation>
    <scope>NUCLEOTIDE SEQUENCE [LARGE SCALE GENOMIC DNA]</scope>
    <source>
        <strain evidence="7 8">RCC1774</strain>
    </source>
</reference>
<evidence type="ECO:0000313" key="8">
    <source>
        <dbReference type="Proteomes" id="UP000248857"/>
    </source>
</evidence>
<dbReference type="Proteomes" id="UP000248857">
    <property type="component" value="Unassembled WGS sequence"/>
</dbReference>
<sequence length="528" mass="57894">MGYPIGDRSSFLFFSFLLFVRRALTMPQISGKTTPFWIDSTTESNFQPLTQNLTVDVAVIGGGIAGVTAAFLLKRAGKTVALIEAEQIASKASGRTTAKVTSLHQLIYASLVKKIGEEKARLYAGSNQAALEQIATLVEQEQIDCDFSRQSAYTFTESADDLDKVRAEVEAAALLGLPASFVEETSLPFPVVGAVKFENQAQFHVRKYLLHLAQQINGDGSRVFESTRVKTVEAGEPCDVITEQGTVKALDVIVTTNLPILDQGLFFAKTFPKRSYIVAAKIDPSQAPDGMFIGFGDHYRSIRTTPYKDGLLLLIGGEGHKVGSETHTEERYLALEKYGRERFGIETFDYRWSGQDIKSFDDLPYVGTLTPFDKHVYVATGFSLWGMTNGTMSGMLLCDRILGKDNPWADLYDATRATPFVTETSIKENLDVGVHWVGDRLKGLDSFSFDSIGKDEGKLVTIDGTKVAAYRDSQGEIHAVSATCPHLGCIVDWNSAEKSWDCPCHGGRFSCDGQILNGPPVKNLDVLK</sequence>
<dbReference type="Gene3D" id="3.50.50.60">
    <property type="entry name" value="FAD/NAD(P)-binding domain"/>
    <property type="match status" value="1"/>
</dbReference>
<keyword evidence="8" id="KW-1185">Reference proteome</keyword>
<dbReference type="GO" id="GO:0005737">
    <property type="term" value="C:cytoplasm"/>
    <property type="evidence" value="ECO:0007669"/>
    <property type="project" value="TreeGrafter"/>
</dbReference>
<dbReference type="FunFam" id="2.102.10.10:FF:000014">
    <property type="entry name" value="Oxidoreductase, FAD dependent"/>
    <property type="match status" value="1"/>
</dbReference>
<dbReference type="InterPro" id="IPR036922">
    <property type="entry name" value="Rieske_2Fe-2S_sf"/>
</dbReference>
<dbReference type="PROSITE" id="PS51296">
    <property type="entry name" value="RIESKE"/>
    <property type="match status" value="1"/>
</dbReference>
<keyword evidence="1" id="KW-0001">2Fe-2S</keyword>
<keyword evidence="4" id="KW-0411">Iron-sulfur</keyword>
<dbReference type="AlphaFoldDB" id="A0A2W1JB90"/>
<dbReference type="Pfam" id="PF00355">
    <property type="entry name" value="Rieske"/>
    <property type="match status" value="1"/>
</dbReference>
<evidence type="ECO:0000259" key="6">
    <source>
        <dbReference type="PROSITE" id="PS51296"/>
    </source>
</evidence>
<dbReference type="PANTHER" id="PTHR13847:SF274">
    <property type="entry name" value="RIESKE 2FE-2S IRON-SULFUR PROTEIN YHFW-RELATED"/>
    <property type="match status" value="1"/>
</dbReference>
<dbReference type="InterPro" id="IPR005805">
    <property type="entry name" value="Rieske_Fe-S_prot_C"/>
</dbReference>
<dbReference type="SUPFAM" id="SSF50022">
    <property type="entry name" value="ISP domain"/>
    <property type="match status" value="1"/>
</dbReference>
<keyword evidence="7" id="KW-0560">Oxidoreductase</keyword>
<evidence type="ECO:0000256" key="4">
    <source>
        <dbReference type="ARBA" id="ARBA00023014"/>
    </source>
</evidence>
<gene>
    <name evidence="7" type="primary">puuB_2</name>
    <name evidence="7" type="ORF">C1752_07462</name>
</gene>
<dbReference type="Pfam" id="PF01266">
    <property type="entry name" value="DAO"/>
    <property type="match status" value="1"/>
</dbReference>
<dbReference type="InterPro" id="IPR038010">
    <property type="entry name" value="YhfW_C"/>
</dbReference>
<dbReference type="PANTHER" id="PTHR13847">
    <property type="entry name" value="SARCOSINE DEHYDROGENASE-RELATED"/>
    <property type="match status" value="1"/>
</dbReference>
<dbReference type="InterPro" id="IPR036188">
    <property type="entry name" value="FAD/NAD-bd_sf"/>
</dbReference>
<feature type="domain" description="Rieske" evidence="6">
    <location>
        <begin position="444"/>
        <end position="528"/>
    </location>
</feature>
<comment type="caution">
    <text evidence="7">The sequence shown here is derived from an EMBL/GenBank/DDBJ whole genome shotgun (WGS) entry which is preliminary data.</text>
</comment>
<protein>
    <submittedName>
        <fullName evidence="7">Gamma-glutamylputrescine oxidoreductase</fullName>
        <ecNumber evidence="7">1.4.3.-</ecNumber>
    </submittedName>
</protein>
<keyword evidence="3" id="KW-0408">Iron</keyword>
<dbReference type="InterPro" id="IPR006076">
    <property type="entry name" value="FAD-dep_OxRdtase"/>
</dbReference>
<dbReference type="EMBL" id="PQWO01000020">
    <property type="protein sequence ID" value="PZD71186.1"/>
    <property type="molecule type" value="Genomic_DNA"/>
</dbReference>
<dbReference type="GO" id="GO:0004497">
    <property type="term" value="F:monooxygenase activity"/>
    <property type="evidence" value="ECO:0007669"/>
    <property type="project" value="UniProtKB-ARBA"/>
</dbReference>
<dbReference type="EC" id="1.4.3.-" evidence="7"/>
<name>A0A2W1JB90_9CYAN</name>